<dbReference type="Gene3D" id="3.40.50.720">
    <property type="entry name" value="NAD(P)-binding Rossmann-like Domain"/>
    <property type="match status" value="1"/>
</dbReference>
<gene>
    <name evidence="2" type="ORF">BOI94_05160</name>
</gene>
<dbReference type="Gene3D" id="3.10.129.10">
    <property type="entry name" value="Hotdog Thioesterase"/>
    <property type="match status" value="1"/>
</dbReference>
<dbReference type="SUPFAM" id="SSF51735">
    <property type="entry name" value="NAD(P)-binding Rossmann-fold domains"/>
    <property type="match status" value="1"/>
</dbReference>
<dbReference type="EMBL" id="AACKRX010000005">
    <property type="protein sequence ID" value="EAL0182444.1"/>
    <property type="molecule type" value="Genomic_DNA"/>
</dbReference>
<dbReference type="SUPFAM" id="SSF54637">
    <property type="entry name" value="Thioesterase/thiol ester dehydrase-isomerase"/>
    <property type="match status" value="1"/>
</dbReference>
<organism evidence="2">
    <name type="scientific">Campylobacter jejuni</name>
    <dbReference type="NCBI Taxonomy" id="197"/>
    <lineage>
        <taxon>Bacteria</taxon>
        <taxon>Pseudomonadati</taxon>
        <taxon>Campylobacterota</taxon>
        <taxon>Epsilonproteobacteria</taxon>
        <taxon>Campylobacterales</taxon>
        <taxon>Campylobacteraceae</taxon>
        <taxon>Campylobacter</taxon>
    </lineage>
</organism>
<sequence length="454" mass="52566">MNSISQKKLELFSKLSGDFNPLHLDQKFAKNSYYGDQVIYGIYQVFLTLENFFKKNQKNIKIQKIKANFINPLFKNEDFKLKSIKSKNNFLKKYEIINKNKILSKIDFEFQEELKLHNPYESNLFNKYDAISNPLSKEKNAKEELKYNTILFKQLFPLCANYLNPQNIAILLASTRIVGMKIPGLHSIYSSLNLNFSNDSIENKQLIYNYEKHHSIECYLIDFISPCKGSIKAFIRPQLVKNLNYKSLVLKYPNISENKNFKEQKALVIGASSGLGNACAKILALGGAKILATYHTKNIQEDIPNCDFLQYNVLKPSKISIEKIKKFNPTHIYYFATPKISTQNNKLDRKMLFDFLDYYIFGLEKILSFTNPISSSSSSSSSFVEDLPLDMKEYSIAKAAMEIYMKYLKKTKNIEIKIPRFPRAKTNQTLSFIPQDLKETDELIVSMLLNKELK</sequence>
<proteinExistence type="predicted"/>
<dbReference type="InterPro" id="IPR029069">
    <property type="entry name" value="HotDog_dom_sf"/>
</dbReference>
<name>A0A5T1IAK0_CAMJU</name>
<dbReference type="InterPro" id="IPR002539">
    <property type="entry name" value="MaoC-like_dom"/>
</dbReference>
<evidence type="ECO:0000259" key="1">
    <source>
        <dbReference type="Pfam" id="PF01575"/>
    </source>
</evidence>
<protein>
    <recommendedName>
        <fullName evidence="1">MaoC-like domain-containing protein</fullName>
    </recommendedName>
</protein>
<accession>A0A5T1IAK0</accession>
<comment type="caution">
    <text evidence="2">The sequence shown here is derived from an EMBL/GenBank/DDBJ whole genome shotgun (WGS) entry which is preliminary data.</text>
</comment>
<reference evidence="2" key="1">
    <citation type="submission" date="2018-05" db="EMBL/GenBank/DDBJ databases">
        <authorList>
            <consortium name="PulseNet: The National Subtyping Network for Foodborne Disease Surveillance"/>
            <person name="Tarr C.L."/>
            <person name="Trees E."/>
            <person name="Katz L.S."/>
            <person name="Carleton-Romer H.A."/>
            <person name="Stroika S."/>
            <person name="Kucerova Z."/>
            <person name="Roache K.F."/>
            <person name="Sabol A.L."/>
            <person name="Besser J."/>
            <person name="Gerner-Smidt P."/>
        </authorList>
    </citation>
    <scope>NUCLEOTIDE SEQUENCE</scope>
    <source>
        <strain evidence="2">PNUSAC001038</strain>
    </source>
</reference>
<dbReference type="InterPro" id="IPR036291">
    <property type="entry name" value="NAD(P)-bd_dom_sf"/>
</dbReference>
<dbReference type="Pfam" id="PF01575">
    <property type="entry name" value="MaoC_dehydratas"/>
    <property type="match status" value="1"/>
</dbReference>
<feature type="domain" description="MaoC-like" evidence="1">
    <location>
        <begin position="4"/>
        <end position="89"/>
    </location>
</feature>
<dbReference type="AlphaFoldDB" id="A0A5T1IAK0"/>
<evidence type="ECO:0000313" key="2">
    <source>
        <dbReference type="EMBL" id="EAL0182444.1"/>
    </source>
</evidence>